<dbReference type="InterPro" id="IPR001296">
    <property type="entry name" value="Glyco_trans_1"/>
</dbReference>
<dbReference type="Pfam" id="PF00534">
    <property type="entry name" value="Glycos_transf_1"/>
    <property type="match status" value="1"/>
</dbReference>
<dbReference type="Gene3D" id="3.40.50.2000">
    <property type="entry name" value="Glycogen Phosphorylase B"/>
    <property type="match status" value="2"/>
</dbReference>
<dbReference type="Proteomes" id="UP001319180">
    <property type="component" value="Unassembled WGS sequence"/>
</dbReference>
<sequence>MEKIRLLRITTVPISLHVLLRGQFRYMLAQGFVVHTMSAPGKETQDVLEEGAQHHIVPMTRKITPLQDLFCLWQIIRIMRQVRPHIVHTHTPKAGLLGMLAAWICRVPVRMHTVAGLPLMETRGAKRRLLEVVEKITYRCAHRVYPNAKGLEKFIEQTLHVPSRKLTIIGRGSTNGIDTSFFKRTPALEHQAADIRARYGIQPGDVVFSFVGRIVKDKGIGELIRAFRRLSEASSQKLFLLLIGAFEQDLDPLPPDDYAFLQQDPRVILAGFQRDVRPWIMASDIFVFPSYREGFPNVVMQACCLEVPCVVSDINGCNEIIQQDVTGLIVRPKDADALYEAMNTLLQDTPRRQAFSTAARRYVVANFDQQYVWTSLREEYYRQVVDRKVPRLDMST</sequence>
<dbReference type="RefSeq" id="WP_254091548.1">
    <property type="nucleotide sequence ID" value="NZ_JAHESC010000025.1"/>
</dbReference>
<keyword evidence="4" id="KW-1185">Reference proteome</keyword>
<dbReference type="AlphaFoldDB" id="A0AAP2DCP3"/>
<protein>
    <submittedName>
        <fullName evidence="3">Glycosyltransferase family 4 protein</fullName>
    </submittedName>
</protein>
<dbReference type="CDD" id="cd03808">
    <property type="entry name" value="GT4_CapM-like"/>
    <property type="match status" value="1"/>
</dbReference>
<name>A0AAP2DCP3_9BACT</name>
<accession>A0AAP2DCP3</accession>
<proteinExistence type="predicted"/>
<evidence type="ECO:0000313" key="3">
    <source>
        <dbReference type="EMBL" id="MBT1688320.1"/>
    </source>
</evidence>
<organism evidence="3 4">
    <name type="scientific">Dawidia soli</name>
    <dbReference type="NCBI Taxonomy" id="2782352"/>
    <lineage>
        <taxon>Bacteria</taxon>
        <taxon>Pseudomonadati</taxon>
        <taxon>Bacteroidota</taxon>
        <taxon>Cytophagia</taxon>
        <taxon>Cytophagales</taxon>
        <taxon>Chryseotaleaceae</taxon>
        <taxon>Dawidia</taxon>
    </lineage>
</organism>
<gene>
    <name evidence="3" type="ORF">KK078_17245</name>
</gene>
<reference evidence="3 4" key="1">
    <citation type="submission" date="2021-05" db="EMBL/GenBank/DDBJ databases">
        <title>A Polyphasic approach of four new species of the genus Ohtaekwangia: Ohtaekwangia histidinii sp. nov., Ohtaekwangia cretensis sp. nov., Ohtaekwangia indiensis sp. nov., Ohtaekwangia reichenbachii sp. nov. from diverse environment.</title>
        <authorList>
            <person name="Octaviana S."/>
        </authorList>
    </citation>
    <scope>NUCLEOTIDE SEQUENCE [LARGE SCALE GENOMIC DNA]</scope>
    <source>
        <strain evidence="3 4">PWU37</strain>
    </source>
</reference>
<dbReference type="GO" id="GO:0016757">
    <property type="term" value="F:glycosyltransferase activity"/>
    <property type="evidence" value="ECO:0007669"/>
    <property type="project" value="InterPro"/>
</dbReference>
<dbReference type="SUPFAM" id="SSF53756">
    <property type="entry name" value="UDP-Glycosyltransferase/glycogen phosphorylase"/>
    <property type="match status" value="1"/>
</dbReference>
<evidence type="ECO:0000259" key="1">
    <source>
        <dbReference type="Pfam" id="PF00534"/>
    </source>
</evidence>
<dbReference type="Pfam" id="PF13579">
    <property type="entry name" value="Glyco_trans_4_4"/>
    <property type="match status" value="1"/>
</dbReference>
<dbReference type="InterPro" id="IPR028098">
    <property type="entry name" value="Glyco_trans_4-like_N"/>
</dbReference>
<dbReference type="EMBL" id="JAHESC010000025">
    <property type="protein sequence ID" value="MBT1688320.1"/>
    <property type="molecule type" value="Genomic_DNA"/>
</dbReference>
<feature type="domain" description="Glycosyltransferase subfamily 4-like N-terminal" evidence="2">
    <location>
        <begin position="23"/>
        <end position="172"/>
    </location>
</feature>
<evidence type="ECO:0000313" key="4">
    <source>
        <dbReference type="Proteomes" id="UP001319180"/>
    </source>
</evidence>
<evidence type="ECO:0000259" key="2">
    <source>
        <dbReference type="Pfam" id="PF13579"/>
    </source>
</evidence>
<dbReference type="PANTHER" id="PTHR12526">
    <property type="entry name" value="GLYCOSYLTRANSFERASE"/>
    <property type="match status" value="1"/>
</dbReference>
<dbReference type="PANTHER" id="PTHR12526:SF638">
    <property type="entry name" value="SPORE COAT PROTEIN SA"/>
    <property type="match status" value="1"/>
</dbReference>
<comment type="caution">
    <text evidence="3">The sequence shown here is derived from an EMBL/GenBank/DDBJ whole genome shotgun (WGS) entry which is preliminary data.</text>
</comment>
<feature type="domain" description="Glycosyl transferase family 1" evidence="1">
    <location>
        <begin position="194"/>
        <end position="361"/>
    </location>
</feature>